<name>A0A225V057_9STRA</name>
<evidence type="ECO:0000313" key="1">
    <source>
        <dbReference type="EMBL" id="OWY98216.1"/>
    </source>
</evidence>
<proteinExistence type="predicted"/>
<protein>
    <submittedName>
        <fullName evidence="1">Uncharacterized protein</fullName>
    </submittedName>
</protein>
<organism evidence="1 2">
    <name type="scientific">Phytophthora megakarya</name>
    <dbReference type="NCBI Taxonomy" id="4795"/>
    <lineage>
        <taxon>Eukaryota</taxon>
        <taxon>Sar</taxon>
        <taxon>Stramenopiles</taxon>
        <taxon>Oomycota</taxon>
        <taxon>Peronosporomycetes</taxon>
        <taxon>Peronosporales</taxon>
        <taxon>Peronosporaceae</taxon>
        <taxon>Phytophthora</taxon>
    </lineage>
</organism>
<sequence>MNGPRMPPARSLYRGLKCRTPSRMERRVKLSSMKYSRRPSNLAALAFELQESSTTVKEAAVTMRFVANKATMKFLDAEYNSTIAWGTTLALTEA</sequence>
<dbReference type="Proteomes" id="UP000198211">
    <property type="component" value="Unassembled WGS sequence"/>
</dbReference>
<comment type="caution">
    <text evidence="1">The sequence shown here is derived from an EMBL/GenBank/DDBJ whole genome shotgun (WGS) entry which is preliminary data.</text>
</comment>
<dbReference type="EMBL" id="NBNE01009617">
    <property type="protein sequence ID" value="OWY98216.1"/>
    <property type="molecule type" value="Genomic_DNA"/>
</dbReference>
<reference evidence="2" key="1">
    <citation type="submission" date="2017-03" db="EMBL/GenBank/DDBJ databases">
        <title>Phytopthora megakarya and P. palmivora, two closely related causual agents of cacao black pod achieved similar genome size and gene model numbers by different mechanisms.</title>
        <authorList>
            <person name="Ali S."/>
            <person name="Shao J."/>
            <person name="Larry D.J."/>
            <person name="Kronmiller B."/>
            <person name="Shen D."/>
            <person name="Strem M.D."/>
            <person name="Melnick R.L."/>
            <person name="Guiltinan M.J."/>
            <person name="Tyler B.M."/>
            <person name="Meinhardt L.W."/>
            <person name="Bailey B.A."/>
        </authorList>
    </citation>
    <scope>NUCLEOTIDE SEQUENCE [LARGE SCALE GENOMIC DNA]</scope>
    <source>
        <strain evidence="2">zdho120</strain>
    </source>
</reference>
<evidence type="ECO:0000313" key="2">
    <source>
        <dbReference type="Proteomes" id="UP000198211"/>
    </source>
</evidence>
<gene>
    <name evidence="1" type="ORF">PHMEG_00031066</name>
</gene>
<keyword evidence="2" id="KW-1185">Reference proteome</keyword>
<accession>A0A225V057</accession>
<dbReference type="AlphaFoldDB" id="A0A225V057"/>